<gene>
    <name evidence="3" type="ORF">BET10_05235</name>
</gene>
<evidence type="ECO:0000256" key="1">
    <source>
        <dbReference type="ARBA" id="ARBA00023125"/>
    </source>
</evidence>
<dbReference type="RefSeq" id="WP_070983412.1">
    <property type="nucleotide sequence ID" value="NZ_MKJU01000006.1"/>
</dbReference>
<accession>A0A1S1MYN0</accession>
<dbReference type="Gene3D" id="1.10.1660.10">
    <property type="match status" value="1"/>
</dbReference>
<dbReference type="AlphaFoldDB" id="A0A1S1MYN0"/>
<keyword evidence="1" id="KW-0238">DNA-binding</keyword>
<dbReference type="PANTHER" id="PTHR30204:SF97">
    <property type="entry name" value="MERR FAMILY REGULATORY PROTEIN"/>
    <property type="match status" value="1"/>
</dbReference>
<dbReference type="InterPro" id="IPR009061">
    <property type="entry name" value="DNA-bd_dom_put_sf"/>
</dbReference>
<dbReference type="SUPFAM" id="SSF46955">
    <property type="entry name" value="Putative DNA-binding domain"/>
    <property type="match status" value="1"/>
</dbReference>
<evidence type="ECO:0000313" key="4">
    <source>
        <dbReference type="Proteomes" id="UP000179786"/>
    </source>
</evidence>
<dbReference type="InterPro" id="IPR000551">
    <property type="entry name" value="MerR-type_HTH_dom"/>
</dbReference>
<dbReference type="GO" id="GO:0003677">
    <property type="term" value="F:DNA binding"/>
    <property type="evidence" value="ECO:0007669"/>
    <property type="project" value="UniProtKB-KW"/>
</dbReference>
<evidence type="ECO:0000313" key="3">
    <source>
        <dbReference type="EMBL" id="OHU92852.1"/>
    </source>
</evidence>
<dbReference type="Pfam" id="PF13411">
    <property type="entry name" value="MerR_1"/>
    <property type="match status" value="1"/>
</dbReference>
<dbReference type="Proteomes" id="UP000179786">
    <property type="component" value="Unassembled WGS sequence"/>
</dbReference>
<evidence type="ECO:0000259" key="2">
    <source>
        <dbReference type="PROSITE" id="PS50937"/>
    </source>
</evidence>
<reference evidence="3 4" key="1">
    <citation type="submission" date="2016-09" db="EMBL/GenBank/DDBJ databases">
        <title>Pseudoalteromonas amylolytica sp. nov., isolated from the surface seawater.</title>
        <authorList>
            <person name="Wu Y.-H."/>
            <person name="Cheng H."/>
            <person name="Jin X.-B."/>
            <person name="Wang C.-S."/>
            <person name="Xu X.-W."/>
        </authorList>
    </citation>
    <scope>NUCLEOTIDE SEQUENCE [LARGE SCALE GENOMIC DNA]</scope>
    <source>
        <strain evidence="3 4">JW1</strain>
    </source>
</reference>
<dbReference type="STRING" id="1859457.BET10_05235"/>
<comment type="caution">
    <text evidence="3">The sequence shown here is derived from an EMBL/GenBank/DDBJ whole genome shotgun (WGS) entry which is preliminary data.</text>
</comment>
<name>A0A1S1MYN0_9GAMM</name>
<dbReference type="PROSITE" id="PS50937">
    <property type="entry name" value="HTH_MERR_2"/>
    <property type="match status" value="1"/>
</dbReference>
<dbReference type="EMBL" id="MKJU01000006">
    <property type="protein sequence ID" value="OHU92852.1"/>
    <property type="molecule type" value="Genomic_DNA"/>
</dbReference>
<dbReference type="OrthoDB" id="9802039at2"/>
<dbReference type="SMART" id="SM00422">
    <property type="entry name" value="HTH_MERR"/>
    <property type="match status" value="1"/>
</dbReference>
<dbReference type="PANTHER" id="PTHR30204">
    <property type="entry name" value="REDOX-CYCLING DRUG-SENSING TRANSCRIPTIONAL ACTIVATOR SOXR"/>
    <property type="match status" value="1"/>
</dbReference>
<sequence>MSTQSELDIQQVSLRSGLPSSTIRYYEEKGLIKPLGRKGLTRIFNANVLEKLSVISLGQFAGFSLDEIRVLLESGTASEIDRSRLIEKSEEIERSIKLLSVISDTLQHVAHCPEHNQFDCAKFQNLLKKATRLQHKGVKKMKFK</sequence>
<dbReference type="InterPro" id="IPR047057">
    <property type="entry name" value="MerR_fam"/>
</dbReference>
<proteinExistence type="predicted"/>
<feature type="domain" description="HTH merR-type" evidence="2">
    <location>
        <begin position="6"/>
        <end position="74"/>
    </location>
</feature>
<dbReference type="GO" id="GO:0003700">
    <property type="term" value="F:DNA-binding transcription factor activity"/>
    <property type="evidence" value="ECO:0007669"/>
    <property type="project" value="InterPro"/>
</dbReference>
<protein>
    <submittedName>
        <fullName evidence="3">MerR family transcriptional regulator</fullName>
    </submittedName>
</protein>
<keyword evidence="4" id="KW-1185">Reference proteome</keyword>
<dbReference type="CDD" id="cd04781">
    <property type="entry name" value="HTH_MerR-like_sg6"/>
    <property type="match status" value="1"/>
</dbReference>
<organism evidence="3 4">
    <name type="scientific">Pseudoalteromonas amylolytica</name>
    <dbReference type="NCBI Taxonomy" id="1859457"/>
    <lineage>
        <taxon>Bacteria</taxon>
        <taxon>Pseudomonadati</taxon>
        <taxon>Pseudomonadota</taxon>
        <taxon>Gammaproteobacteria</taxon>
        <taxon>Alteromonadales</taxon>
        <taxon>Pseudoalteromonadaceae</taxon>
        <taxon>Pseudoalteromonas</taxon>
    </lineage>
</organism>